<evidence type="ECO:0000256" key="6">
    <source>
        <dbReference type="PIRSR" id="PIRSR002419-1"/>
    </source>
</evidence>
<name>A0AAV8XYM6_9CUCU</name>
<dbReference type="AlphaFoldDB" id="A0AAV8XYM6"/>
<keyword evidence="4 7" id="KW-1133">Transmembrane helix</keyword>
<dbReference type="InterPro" id="IPR018499">
    <property type="entry name" value="Tetraspanin/Peripherin"/>
</dbReference>
<keyword evidence="9" id="KW-1185">Reference proteome</keyword>
<evidence type="ECO:0000256" key="4">
    <source>
        <dbReference type="ARBA" id="ARBA00022989"/>
    </source>
</evidence>
<accession>A0AAV8XYM6</accession>
<protein>
    <recommendedName>
        <fullName evidence="7">Tetraspanin</fullName>
    </recommendedName>
</protein>
<dbReference type="CDD" id="cd03127">
    <property type="entry name" value="tetraspanin_LEL"/>
    <property type="match status" value="1"/>
</dbReference>
<evidence type="ECO:0000313" key="8">
    <source>
        <dbReference type="EMBL" id="KAJ8944209.1"/>
    </source>
</evidence>
<gene>
    <name evidence="8" type="ORF">NQ318_014571</name>
</gene>
<comment type="caution">
    <text evidence="7">Lacks conserved residue(s) required for the propagation of feature annotation.</text>
</comment>
<dbReference type="Pfam" id="PF00335">
    <property type="entry name" value="Tetraspanin"/>
    <property type="match status" value="1"/>
</dbReference>
<evidence type="ECO:0000256" key="3">
    <source>
        <dbReference type="ARBA" id="ARBA00022692"/>
    </source>
</evidence>
<dbReference type="SUPFAM" id="SSF48652">
    <property type="entry name" value="Tetraspanin"/>
    <property type="match status" value="1"/>
</dbReference>
<dbReference type="PANTHER" id="PTHR19282:SF521">
    <property type="entry name" value="IP01817P-RELATED"/>
    <property type="match status" value="1"/>
</dbReference>
<keyword evidence="6" id="KW-1015">Disulfide bond</keyword>
<organism evidence="8 9">
    <name type="scientific">Aromia moschata</name>
    <dbReference type="NCBI Taxonomy" id="1265417"/>
    <lineage>
        <taxon>Eukaryota</taxon>
        <taxon>Metazoa</taxon>
        <taxon>Ecdysozoa</taxon>
        <taxon>Arthropoda</taxon>
        <taxon>Hexapoda</taxon>
        <taxon>Insecta</taxon>
        <taxon>Pterygota</taxon>
        <taxon>Neoptera</taxon>
        <taxon>Endopterygota</taxon>
        <taxon>Coleoptera</taxon>
        <taxon>Polyphaga</taxon>
        <taxon>Cucujiformia</taxon>
        <taxon>Chrysomeloidea</taxon>
        <taxon>Cerambycidae</taxon>
        <taxon>Cerambycinae</taxon>
        <taxon>Callichromatini</taxon>
        <taxon>Aromia</taxon>
    </lineage>
</organism>
<feature type="disulfide bond" evidence="6">
    <location>
        <begin position="127"/>
        <end position="149"/>
    </location>
</feature>
<dbReference type="Proteomes" id="UP001162162">
    <property type="component" value="Unassembled WGS sequence"/>
</dbReference>
<feature type="transmembrane region" description="Helical" evidence="7">
    <location>
        <begin position="62"/>
        <end position="87"/>
    </location>
</feature>
<keyword evidence="5 7" id="KW-0472">Membrane</keyword>
<dbReference type="PRINTS" id="PR00259">
    <property type="entry name" value="TMFOUR"/>
</dbReference>
<comment type="subcellular location">
    <subcellularLocation>
        <location evidence="1 7">Membrane</location>
        <topology evidence="1 7">Multi-pass membrane protein</topology>
    </subcellularLocation>
</comment>
<keyword evidence="3 7" id="KW-0812">Transmembrane</keyword>
<dbReference type="PIRSF" id="PIRSF002419">
    <property type="entry name" value="Tetraspanin"/>
    <property type="match status" value="1"/>
</dbReference>
<dbReference type="InterPro" id="IPR008952">
    <property type="entry name" value="Tetraspanin_EC2_sf"/>
</dbReference>
<comment type="caution">
    <text evidence="8">The sequence shown here is derived from an EMBL/GenBank/DDBJ whole genome shotgun (WGS) entry which is preliminary data.</text>
</comment>
<proteinExistence type="inferred from homology"/>
<dbReference type="Gene3D" id="1.10.1450.10">
    <property type="entry name" value="Tetraspanin"/>
    <property type="match status" value="1"/>
</dbReference>
<evidence type="ECO:0000256" key="2">
    <source>
        <dbReference type="ARBA" id="ARBA00006840"/>
    </source>
</evidence>
<feature type="disulfide bond" evidence="6">
    <location>
        <begin position="126"/>
        <end position="166"/>
    </location>
</feature>
<feature type="transmembrane region" description="Helical" evidence="7">
    <location>
        <begin position="34"/>
        <end position="55"/>
    </location>
</feature>
<sequence length="213" mass="22980">MGRHYIQICAVALIALAVVYRTQNAGLDLMSISSYAIAVGVLIALIAFFGCCGAIRESSCMLTTYAGILLALFIIQAVLGILAFVAIRNGEDQLLEEVTNHLLNVYNSTSQDNQDIRDSLQRNLKCCGLTGTSESFVQNGTGVLISSCCSSDVTTCTASVAYTDNCKDALSDFLQNSFKVIGIVAIVFALVEIVGAIFSFYIRNNIRRKGEYV</sequence>
<reference evidence="8" key="1">
    <citation type="journal article" date="2023" name="Insect Mol. Biol.">
        <title>Genome sequencing provides insights into the evolution of gene families encoding plant cell wall-degrading enzymes in longhorned beetles.</title>
        <authorList>
            <person name="Shin N.R."/>
            <person name="Okamura Y."/>
            <person name="Kirsch R."/>
            <person name="Pauchet Y."/>
        </authorList>
    </citation>
    <scope>NUCLEOTIDE SEQUENCE</scope>
    <source>
        <strain evidence="8">AMC_N1</strain>
    </source>
</reference>
<dbReference type="InterPro" id="IPR000301">
    <property type="entry name" value="Tetraspanin_animals"/>
</dbReference>
<dbReference type="GO" id="GO:0005886">
    <property type="term" value="C:plasma membrane"/>
    <property type="evidence" value="ECO:0007669"/>
    <property type="project" value="TreeGrafter"/>
</dbReference>
<evidence type="ECO:0000313" key="9">
    <source>
        <dbReference type="Proteomes" id="UP001162162"/>
    </source>
</evidence>
<evidence type="ECO:0000256" key="7">
    <source>
        <dbReference type="RuleBase" id="RU361218"/>
    </source>
</evidence>
<evidence type="ECO:0000256" key="1">
    <source>
        <dbReference type="ARBA" id="ARBA00004141"/>
    </source>
</evidence>
<comment type="similarity">
    <text evidence="2 7">Belongs to the tetraspanin (TM4SF) family.</text>
</comment>
<feature type="transmembrane region" description="Helical" evidence="7">
    <location>
        <begin position="180"/>
        <end position="202"/>
    </location>
</feature>
<evidence type="ECO:0000256" key="5">
    <source>
        <dbReference type="ARBA" id="ARBA00023136"/>
    </source>
</evidence>
<dbReference type="EMBL" id="JAPWTK010000263">
    <property type="protein sequence ID" value="KAJ8944209.1"/>
    <property type="molecule type" value="Genomic_DNA"/>
</dbReference>
<dbReference type="PANTHER" id="PTHR19282">
    <property type="entry name" value="TETRASPANIN"/>
    <property type="match status" value="1"/>
</dbReference>